<protein>
    <submittedName>
        <fullName evidence="2">Uncharacterized protein</fullName>
    </submittedName>
</protein>
<feature type="signal peptide" evidence="1">
    <location>
        <begin position="1"/>
        <end position="20"/>
    </location>
</feature>
<dbReference type="RefSeq" id="WP_323295386.1">
    <property type="nucleotide sequence ID" value="NZ_JAYFUM010000005.1"/>
</dbReference>
<keyword evidence="3" id="KW-1185">Reference proteome</keyword>
<accession>A0ABU5Q6M7</accession>
<evidence type="ECO:0000313" key="2">
    <source>
        <dbReference type="EMBL" id="MEA5138217.1"/>
    </source>
</evidence>
<sequence length="119" mass="13382">MKTKIFWASVLLIAARTSFAQEIPSDPGYSIHNYKHPNKAAAAKKFTKSLSVTEDVSVANVNYKQPASTKVEKGLGFVRNQPAKEYLAWQNPKMPYNKRVEPKQEVAMDSIKKKDVVVD</sequence>
<keyword evidence="1" id="KW-0732">Signal</keyword>
<organism evidence="2 3">
    <name type="scientific">Arcicella rigui</name>
    <dbReference type="NCBI Taxonomy" id="797020"/>
    <lineage>
        <taxon>Bacteria</taxon>
        <taxon>Pseudomonadati</taxon>
        <taxon>Bacteroidota</taxon>
        <taxon>Cytophagia</taxon>
        <taxon>Cytophagales</taxon>
        <taxon>Flectobacillaceae</taxon>
        <taxon>Arcicella</taxon>
    </lineage>
</organism>
<comment type="caution">
    <text evidence="2">The sequence shown here is derived from an EMBL/GenBank/DDBJ whole genome shotgun (WGS) entry which is preliminary data.</text>
</comment>
<proteinExistence type="predicted"/>
<reference evidence="2 3" key="1">
    <citation type="submission" date="2023-12" db="EMBL/GenBank/DDBJ databases">
        <title>Novel species of the genus Arcicella isolated from rivers.</title>
        <authorList>
            <person name="Lu H."/>
        </authorList>
    </citation>
    <scope>NUCLEOTIDE SEQUENCE [LARGE SCALE GENOMIC DNA]</scope>
    <source>
        <strain evidence="2 3">KCTC 23307</strain>
    </source>
</reference>
<evidence type="ECO:0000313" key="3">
    <source>
        <dbReference type="Proteomes" id="UP001302949"/>
    </source>
</evidence>
<dbReference type="Proteomes" id="UP001302949">
    <property type="component" value="Unassembled WGS sequence"/>
</dbReference>
<dbReference type="EMBL" id="JAYFUM010000005">
    <property type="protein sequence ID" value="MEA5138217.1"/>
    <property type="molecule type" value="Genomic_DNA"/>
</dbReference>
<name>A0ABU5Q6M7_9BACT</name>
<evidence type="ECO:0000256" key="1">
    <source>
        <dbReference type="SAM" id="SignalP"/>
    </source>
</evidence>
<feature type="chain" id="PRO_5046826501" evidence="1">
    <location>
        <begin position="21"/>
        <end position="119"/>
    </location>
</feature>
<gene>
    <name evidence="2" type="ORF">VB248_03695</name>
</gene>